<feature type="region of interest" description="Disordered" evidence="1">
    <location>
        <begin position="1"/>
        <end position="40"/>
    </location>
</feature>
<evidence type="ECO:0000313" key="3">
    <source>
        <dbReference type="EMBL" id="CAK9041085.1"/>
    </source>
</evidence>
<reference evidence="3 4" key="1">
    <citation type="submission" date="2024-02" db="EMBL/GenBank/DDBJ databases">
        <authorList>
            <person name="Chen Y."/>
            <person name="Shah S."/>
            <person name="Dougan E. K."/>
            <person name="Thang M."/>
            <person name="Chan C."/>
        </authorList>
    </citation>
    <scope>NUCLEOTIDE SEQUENCE [LARGE SCALE GENOMIC DNA]</scope>
</reference>
<feature type="region of interest" description="Disordered" evidence="1">
    <location>
        <begin position="66"/>
        <end position="89"/>
    </location>
</feature>
<sequence>MALAFDVSRLGDLRSPRKPEDPLLGRTVSKHPGGISRSSVSTCDISGINACKPEIHWLEELEDPQPSFDAELFPEPSEGDSDSDSTGSWLLSSWTGGALHMRSQKSDKYQEGSDVFLAEVRRRRAHFDESTARSARPARVQTSWSSWVNKALSH</sequence>
<dbReference type="Proteomes" id="UP001642484">
    <property type="component" value="Unassembled WGS sequence"/>
</dbReference>
<accession>A0ABP0LPL1</accession>
<protein>
    <submittedName>
        <fullName evidence="3">Uncharacterized protein</fullName>
    </submittedName>
</protein>
<dbReference type="EMBL" id="CAXAMN010013525">
    <property type="protein sequence ID" value="CAK9041085.1"/>
    <property type="molecule type" value="Genomic_DNA"/>
</dbReference>
<evidence type="ECO:0000313" key="2">
    <source>
        <dbReference type="EMBL" id="CAK9041071.1"/>
    </source>
</evidence>
<feature type="compositionally biased region" description="Basic and acidic residues" evidence="1">
    <location>
        <begin position="9"/>
        <end position="23"/>
    </location>
</feature>
<comment type="caution">
    <text evidence="3">The sequence shown here is derived from an EMBL/GenBank/DDBJ whole genome shotgun (WGS) entry which is preliminary data.</text>
</comment>
<evidence type="ECO:0000313" key="4">
    <source>
        <dbReference type="Proteomes" id="UP001642484"/>
    </source>
</evidence>
<feature type="region of interest" description="Disordered" evidence="1">
    <location>
        <begin position="126"/>
        <end position="154"/>
    </location>
</feature>
<gene>
    <name evidence="2" type="ORF">CCMP2556_LOCUS22052</name>
    <name evidence="3" type="ORF">CCMP2556_LOCUS22056</name>
</gene>
<name>A0ABP0LPL1_9DINO</name>
<proteinExistence type="predicted"/>
<evidence type="ECO:0000256" key="1">
    <source>
        <dbReference type="SAM" id="MobiDB-lite"/>
    </source>
</evidence>
<organism evidence="3 4">
    <name type="scientific">Durusdinium trenchii</name>
    <dbReference type="NCBI Taxonomy" id="1381693"/>
    <lineage>
        <taxon>Eukaryota</taxon>
        <taxon>Sar</taxon>
        <taxon>Alveolata</taxon>
        <taxon>Dinophyceae</taxon>
        <taxon>Suessiales</taxon>
        <taxon>Symbiodiniaceae</taxon>
        <taxon>Durusdinium</taxon>
    </lineage>
</organism>
<keyword evidence="4" id="KW-1185">Reference proteome</keyword>
<dbReference type="EMBL" id="CAXAMN010013514">
    <property type="protein sequence ID" value="CAK9041071.1"/>
    <property type="molecule type" value="Genomic_DNA"/>
</dbReference>